<keyword evidence="1" id="KW-1133">Transmembrane helix</keyword>
<protein>
    <submittedName>
        <fullName evidence="2">Uncharacterized protein</fullName>
    </submittedName>
</protein>
<reference evidence="2 3" key="1">
    <citation type="submission" date="2023-07" db="EMBL/GenBank/DDBJ databases">
        <title>Novel species in genus Planococcus.</title>
        <authorList>
            <person name="Ning S."/>
        </authorList>
    </citation>
    <scope>NUCLEOTIDE SEQUENCE [LARGE SCALE GENOMIC DNA]</scope>
    <source>
        <strain evidence="2 3">N017</strain>
    </source>
</reference>
<proteinExistence type="predicted"/>
<keyword evidence="3" id="KW-1185">Reference proteome</keyword>
<keyword evidence="1" id="KW-0812">Transmembrane</keyword>
<gene>
    <name evidence="2" type="ORF">QWY13_16970</name>
</gene>
<feature type="transmembrane region" description="Helical" evidence="1">
    <location>
        <begin position="33"/>
        <end position="52"/>
    </location>
</feature>
<evidence type="ECO:0000256" key="1">
    <source>
        <dbReference type="SAM" id="Phobius"/>
    </source>
</evidence>
<dbReference type="RefSeq" id="WP_301857469.1">
    <property type="nucleotide sequence ID" value="NZ_JAUJWU010000005.1"/>
</dbReference>
<name>A0ABT8NHH0_9BACL</name>
<accession>A0ABT8NHH0</accession>
<dbReference type="Proteomes" id="UP001172142">
    <property type="component" value="Unassembled WGS sequence"/>
</dbReference>
<keyword evidence="1" id="KW-0472">Membrane</keyword>
<feature type="transmembrane region" description="Helical" evidence="1">
    <location>
        <begin position="7"/>
        <end position="27"/>
    </location>
</feature>
<sequence length="67" mass="7520">MKNRYWFISAGLLIMLIFGGNFLIRFIRDGDFYIAEFIGSIVGIVILLIGAFSKKGKFNAKSVKQGD</sequence>
<organism evidence="2 3">
    <name type="scientific">Planococcus shenhongbingii</name>
    <dbReference type="NCBI Taxonomy" id="3058398"/>
    <lineage>
        <taxon>Bacteria</taxon>
        <taxon>Bacillati</taxon>
        <taxon>Bacillota</taxon>
        <taxon>Bacilli</taxon>
        <taxon>Bacillales</taxon>
        <taxon>Caryophanaceae</taxon>
        <taxon>Planococcus</taxon>
    </lineage>
</organism>
<comment type="caution">
    <text evidence="2">The sequence shown here is derived from an EMBL/GenBank/DDBJ whole genome shotgun (WGS) entry which is preliminary data.</text>
</comment>
<dbReference type="EMBL" id="JAUJWU010000005">
    <property type="protein sequence ID" value="MDN7247174.1"/>
    <property type="molecule type" value="Genomic_DNA"/>
</dbReference>
<evidence type="ECO:0000313" key="3">
    <source>
        <dbReference type="Proteomes" id="UP001172142"/>
    </source>
</evidence>
<evidence type="ECO:0000313" key="2">
    <source>
        <dbReference type="EMBL" id="MDN7247174.1"/>
    </source>
</evidence>